<sequence length="79" mass="8122">MLLPHQMGSADAYDRAGEACGALSLALHGALSGRAAAFGFTGTAMGAFLGQRNAQGVKQDGRPSDNYLGRLAGMVVRKL</sequence>
<gene>
    <name evidence="1" type="ordered locus">CNE_BB1p01760</name>
</gene>
<name>F8GVW1_CUPNN</name>
<proteinExistence type="predicted"/>
<evidence type="ECO:0000313" key="2">
    <source>
        <dbReference type="Proteomes" id="UP000006798"/>
    </source>
</evidence>
<evidence type="ECO:0000313" key="1">
    <source>
        <dbReference type="EMBL" id="AEI81603.1"/>
    </source>
</evidence>
<dbReference type="EMBL" id="CP002879">
    <property type="protein sequence ID" value="AEI81603.1"/>
    <property type="molecule type" value="Genomic_DNA"/>
</dbReference>
<reference evidence="1 2" key="1">
    <citation type="journal article" date="2011" name="J. Bacteriol.">
        <title>Complete genome sequence of the type strain Cupriavidus necator N-1.</title>
        <authorList>
            <person name="Poehlein A."/>
            <person name="Kusian B."/>
            <person name="Friedrich B."/>
            <person name="Daniel R."/>
            <person name="Bowien B."/>
        </authorList>
    </citation>
    <scope>NUCLEOTIDE SEQUENCE [LARGE SCALE GENOMIC DNA]</scope>
    <source>
        <strain evidence="2">ATCC 43291 / DSM 13513 / CCUG 52238 / LMG 8453 / N-1</strain>
        <plasmid evidence="1 2">pBB1</plasmid>
    </source>
</reference>
<dbReference type="AlphaFoldDB" id="F8GVW1"/>
<dbReference type="Proteomes" id="UP000006798">
    <property type="component" value="Plasmid pBB1"/>
</dbReference>
<organism evidence="1 2">
    <name type="scientific">Cupriavidus necator (strain ATCC 43291 / DSM 13513 / CCUG 52238 / LMG 8453 / N-1)</name>
    <name type="common">Ralstonia eutropha</name>
    <dbReference type="NCBI Taxonomy" id="1042878"/>
    <lineage>
        <taxon>Bacteria</taxon>
        <taxon>Pseudomonadati</taxon>
        <taxon>Pseudomonadota</taxon>
        <taxon>Betaproteobacteria</taxon>
        <taxon>Burkholderiales</taxon>
        <taxon>Burkholderiaceae</taxon>
        <taxon>Cupriavidus</taxon>
    </lineage>
</organism>
<dbReference type="KEGG" id="cnc:CNE_BB1p01760"/>
<keyword evidence="1" id="KW-0614">Plasmid</keyword>
<protein>
    <submittedName>
        <fullName evidence="1">Uncharacterized protein</fullName>
    </submittedName>
</protein>
<dbReference type="HOGENOM" id="CLU_2600176_0_0_4"/>
<accession>F8GVW1</accession>
<geneLocation type="plasmid" evidence="1 2">
    <name>pBB1</name>
</geneLocation>